<sequence>MSELEQFKNAMNDIKGVYGLTSFLIMPNGEVFNYSRLIETEILEEGSPSILQFFGDDMMLAFQKAALETLPDAQAQSSEDSSLQEEANVNANVTEGLDSGPDTSENLWESEGGGQTPHYDNVQDRND</sequence>
<evidence type="ECO:0000313" key="2">
    <source>
        <dbReference type="EMBL" id="KKK66553.1"/>
    </source>
</evidence>
<dbReference type="EMBL" id="LAZR01060024">
    <property type="protein sequence ID" value="KKK66553.1"/>
    <property type="molecule type" value="Genomic_DNA"/>
</dbReference>
<name>A0A0F8XCI3_9ZZZZ</name>
<organism evidence="2">
    <name type="scientific">marine sediment metagenome</name>
    <dbReference type="NCBI Taxonomy" id="412755"/>
    <lineage>
        <taxon>unclassified sequences</taxon>
        <taxon>metagenomes</taxon>
        <taxon>ecological metagenomes</taxon>
    </lineage>
</organism>
<evidence type="ECO:0000256" key="1">
    <source>
        <dbReference type="SAM" id="MobiDB-lite"/>
    </source>
</evidence>
<dbReference type="AlphaFoldDB" id="A0A0F8XCI3"/>
<feature type="region of interest" description="Disordered" evidence="1">
    <location>
        <begin position="71"/>
        <end position="127"/>
    </location>
</feature>
<accession>A0A0F8XCI3</accession>
<gene>
    <name evidence="2" type="ORF">LCGC14_2962950</name>
</gene>
<proteinExistence type="predicted"/>
<reference evidence="2" key="1">
    <citation type="journal article" date="2015" name="Nature">
        <title>Complex archaea that bridge the gap between prokaryotes and eukaryotes.</title>
        <authorList>
            <person name="Spang A."/>
            <person name="Saw J.H."/>
            <person name="Jorgensen S.L."/>
            <person name="Zaremba-Niedzwiedzka K."/>
            <person name="Martijn J."/>
            <person name="Lind A.E."/>
            <person name="van Eijk R."/>
            <person name="Schleper C."/>
            <person name="Guy L."/>
            <person name="Ettema T.J."/>
        </authorList>
    </citation>
    <scope>NUCLEOTIDE SEQUENCE</scope>
</reference>
<feature type="compositionally biased region" description="Polar residues" evidence="1">
    <location>
        <begin position="74"/>
        <end position="93"/>
    </location>
</feature>
<comment type="caution">
    <text evidence="2">The sequence shown here is derived from an EMBL/GenBank/DDBJ whole genome shotgun (WGS) entry which is preliminary data.</text>
</comment>
<protein>
    <submittedName>
        <fullName evidence="2">Uncharacterized protein</fullName>
    </submittedName>
</protein>